<dbReference type="GO" id="GO:0004113">
    <property type="term" value="F:2',3'-cyclic-nucleotide 3'-phosphodiesterase activity"/>
    <property type="evidence" value="ECO:0007669"/>
    <property type="project" value="TreeGrafter"/>
</dbReference>
<feature type="binding site" evidence="2">
    <location>
        <position position="9"/>
    </location>
    <ligand>
        <name>Fe cation</name>
        <dbReference type="ChEBI" id="CHEBI:24875"/>
        <label>1</label>
    </ligand>
</feature>
<organism evidence="3 4">
    <name type="scientific">Massiliimalia timonensis</name>
    <dbReference type="NCBI Taxonomy" id="1987501"/>
    <lineage>
        <taxon>Bacteria</taxon>
        <taxon>Bacillati</taxon>
        <taxon>Bacillota</taxon>
        <taxon>Clostridia</taxon>
        <taxon>Eubacteriales</taxon>
        <taxon>Oscillospiraceae</taxon>
        <taxon>Massiliimalia</taxon>
    </lineage>
</organism>
<keyword evidence="2" id="KW-0479">Metal-binding</keyword>
<proteinExistence type="predicted"/>
<dbReference type="CDD" id="cd07382">
    <property type="entry name" value="MPP_DR1281"/>
    <property type="match status" value="1"/>
</dbReference>
<feature type="binding site" evidence="2">
    <location>
        <position position="176"/>
    </location>
    <ligand>
        <name>Fe cation</name>
        <dbReference type="ChEBI" id="CHEBI:24875"/>
        <label>1</label>
    </ligand>
</feature>
<dbReference type="PIRSF" id="PIRSF004789">
    <property type="entry name" value="DR1281"/>
    <property type="match status" value="1"/>
</dbReference>
<dbReference type="PANTHER" id="PTHR36303:SF1">
    <property type="entry name" value="2',3'-CYCLIC-NUCLEOTIDE 2'-PHOSPHODIESTERASE"/>
    <property type="match status" value="1"/>
</dbReference>
<dbReference type="SUPFAM" id="SSF56300">
    <property type="entry name" value="Metallo-dependent phosphatases"/>
    <property type="match status" value="1"/>
</dbReference>
<name>A0A8J6P730_9FIRM</name>
<keyword evidence="4" id="KW-1185">Reference proteome</keyword>
<feature type="binding site" evidence="2">
    <location>
        <position position="149"/>
    </location>
    <ligand>
        <name>Fe cation</name>
        <dbReference type="ChEBI" id="CHEBI:24875"/>
        <label>2</label>
    </ligand>
</feature>
<dbReference type="InterPro" id="IPR005235">
    <property type="entry name" value="YmdB-like"/>
</dbReference>
<feature type="binding site" evidence="2">
    <location>
        <position position="68"/>
    </location>
    <ligand>
        <name>Fe cation</name>
        <dbReference type="ChEBI" id="CHEBI:24875"/>
        <label>2</label>
    </ligand>
</feature>
<sequence length="256" mass="28116">MLKLLFIGDVVGQPGCEYLRRQLPALKRSLGVEVTIVNGENSAVGNGILPSSANFLLDSGADVITTGNHVFKRREIYDYLEENPQVIRPANFPARSPGQGYYVYDGGSFTLCVVNMMGVTYMEPLSNPFYEIDRILDEVKADYYFVDFHAEATGEKKAFGCYLDGRVSGVIGTHTHVQTADEQILPGGTGFLSDAGMTGPAYSALGVNPKNVIDRYLTAMPTRFEVEDIACQMNGVYLEIEKNTGKCTKISRINIK</sequence>
<feature type="binding site" evidence="2">
    <location>
        <position position="41"/>
    </location>
    <ligand>
        <name>Fe cation</name>
        <dbReference type="ChEBI" id="CHEBI:24875"/>
        <label>1</label>
    </ligand>
</feature>
<protein>
    <submittedName>
        <fullName evidence="3">TIGR00282 family metallophosphoesterase</fullName>
    </submittedName>
</protein>
<dbReference type="Proteomes" id="UP000632659">
    <property type="component" value="Unassembled WGS sequence"/>
</dbReference>
<dbReference type="EMBL" id="JACRTL010000002">
    <property type="protein sequence ID" value="MBC8610574.1"/>
    <property type="molecule type" value="Genomic_DNA"/>
</dbReference>
<reference evidence="3" key="1">
    <citation type="submission" date="2020-08" db="EMBL/GenBank/DDBJ databases">
        <title>Genome public.</title>
        <authorList>
            <person name="Liu C."/>
            <person name="Sun Q."/>
        </authorList>
    </citation>
    <scope>NUCLEOTIDE SEQUENCE</scope>
    <source>
        <strain evidence="3">NSJ-15</strain>
    </source>
</reference>
<gene>
    <name evidence="3" type="ORF">H8702_05485</name>
</gene>
<dbReference type="AlphaFoldDB" id="A0A8J6P730"/>
<feature type="active site" description="Proton donor" evidence="1">
    <location>
        <position position="69"/>
    </location>
</feature>
<dbReference type="Gene3D" id="3.60.21.10">
    <property type="match status" value="1"/>
</dbReference>
<dbReference type="PANTHER" id="PTHR36303">
    <property type="entry name" value="2',3'-CYCLIC-NUCLEOTIDE 2'-PHOSPHODIESTERASE"/>
    <property type="match status" value="1"/>
</dbReference>
<dbReference type="Pfam" id="PF13277">
    <property type="entry name" value="YmdB"/>
    <property type="match status" value="1"/>
</dbReference>
<feature type="binding site" evidence="2">
    <location>
        <position position="174"/>
    </location>
    <ligand>
        <name>Fe cation</name>
        <dbReference type="ChEBI" id="CHEBI:24875"/>
        <label>2</label>
    </ligand>
</feature>
<dbReference type="GO" id="GO:0046872">
    <property type="term" value="F:metal ion binding"/>
    <property type="evidence" value="ECO:0007669"/>
    <property type="project" value="UniProtKB-KW"/>
</dbReference>
<feature type="binding site" evidence="2">
    <location>
        <position position="40"/>
    </location>
    <ligand>
        <name>Fe cation</name>
        <dbReference type="ChEBI" id="CHEBI:24875"/>
        <label>2</label>
    </ligand>
</feature>
<evidence type="ECO:0000256" key="1">
    <source>
        <dbReference type="PIRSR" id="PIRSR004789-50"/>
    </source>
</evidence>
<comment type="caution">
    <text evidence="3">The sequence shown here is derived from an EMBL/GenBank/DDBJ whole genome shotgun (WGS) entry which is preliminary data.</text>
</comment>
<dbReference type="NCBIfam" id="TIGR00282">
    <property type="entry name" value="TIGR00282 family metallophosphoesterase"/>
    <property type="match status" value="1"/>
</dbReference>
<feature type="binding site" evidence="2">
    <location>
        <position position="40"/>
    </location>
    <ligand>
        <name>Fe cation</name>
        <dbReference type="ChEBI" id="CHEBI:24875"/>
        <label>1</label>
    </ligand>
</feature>
<evidence type="ECO:0000256" key="2">
    <source>
        <dbReference type="PIRSR" id="PIRSR004789-51"/>
    </source>
</evidence>
<evidence type="ECO:0000313" key="4">
    <source>
        <dbReference type="Proteomes" id="UP000632659"/>
    </source>
</evidence>
<accession>A0A8J6P730</accession>
<evidence type="ECO:0000313" key="3">
    <source>
        <dbReference type="EMBL" id="MBC8610574.1"/>
    </source>
</evidence>
<dbReference type="RefSeq" id="WP_187536360.1">
    <property type="nucleotide sequence ID" value="NZ_JACRTL010000002.1"/>
</dbReference>
<dbReference type="InterPro" id="IPR029052">
    <property type="entry name" value="Metallo-depent_PP-like"/>
</dbReference>